<reference evidence="3" key="1">
    <citation type="journal article" date="2019" name="Int. J. Syst. Evol. Microbiol.">
        <title>The Global Catalogue of Microorganisms (GCM) 10K type strain sequencing project: providing services to taxonomists for standard genome sequencing and annotation.</title>
        <authorList>
            <consortium name="The Broad Institute Genomics Platform"/>
            <consortium name="The Broad Institute Genome Sequencing Center for Infectious Disease"/>
            <person name="Wu L."/>
            <person name="Ma J."/>
        </authorList>
    </citation>
    <scope>NUCLEOTIDE SEQUENCE [LARGE SCALE GENOMIC DNA]</scope>
    <source>
        <strain evidence="3">ICMP 6774ER</strain>
    </source>
</reference>
<dbReference type="InterPro" id="IPR013762">
    <property type="entry name" value="Integrase-like_cat_sf"/>
</dbReference>
<protein>
    <recommendedName>
        <fullName evidence="4">Integrase</fullName>
    </recommendedName>
</protein>
<evidence type="ECO:0000313" key="3">
    <source>
        <dbReference type="Proteomes" id="UP001597368"/>
    </source>
</evidence>
<dbReference type="SUPFAM" id="SSF56349">
    <property type="entry name" value="DNA breaking-rejoining enzymes"/>
    <property type="match status" value="1"/>
</dbReference>
<name>A0ABW4SN05_9ACTN</name>
<comment type="caution">
    <text evidence="2">The sequence shown here is derived from an EMBL/GenBank/DDBJ whole genome shotgun (WGS) entry which is preliminary data.</text>
</comment>
<proteinExistence type="predicted"/>
<dbReference type="EMBL" id="JBHUFV010000005">
    <property type="protein sequence ID" value="MFD1930871.1"/>
    <property type="molecule type" value="Genomic_DNA"/>
</dbReference>
<dbReference type="Proteomes" id="UP001597368">
    <property type="component" value="Unassembled WGS sequence"/>
</dbReference>
<sequence length="95" mass="10492">MTDRAYLKVFHEAREKAFTEAEFKSPLVDVPYALRHAAVSTRLNAGVPAPQVAEWAGHSVDVLLRVYAKCIHGQEAAAMKRILGCDSIMIPRGNE</sequence>
<evidence type="ECO:0000256" key="1">
    <source>
        <dbReference type="ARBA" id="ARBA00023172"/>
    </source>
</evidence>
<dbReference type="InterPro" id="IPR011010">
    <property type="entry name" value="DNA_brk_join_enz"/>
</dbReference>
<organism evidence="2 3">
    <name type="scientific">Nonomuraea mangrovi</name>
    <dbReference type="NCBI Taxonomy" id="2316207"/>
    <lineage>
        <taxon>Bacteria</taxon>
        <taxon>Bacillati</taxon>
        <taxon>Actinomycetota</taxon>
        <taxon>Actinomycetes</taxon>
        <taxon>Streptosporangiales</taxon>
        <taxon>Streptosporangiaceae</taxon>
        <taxon>Nonomuraea</taxon>
    </lineage>
</organism>
<keyword evidence="1" id="KW-0233">DNA recombination</keyword>
<dbReference type="RefSeq" id="WP_379569671.1">
    <property type="nucleotide sequence ID" value="NZ_JBHUFV010000005.1"/>
</dbReference>
<gene>
    <name evidence="2" type="ORF">ACFSKW_05205</name>
</gene>
<accession>A0ABW4SN05</accession>
<evidence type="ECO:0008006" key="4">
    <source>
        <dbReference type="Google" id="ProtNLM"/>
    </source>
</evidence>
<dbReference type="Gene3D" id="1.10.443.10">
    <property type="entry name" value="Intergrase catalytic core"/>
    <property type="match status" value="1"/>
</dbReference>
<evidence type="ECO:0000313" key="2">
    <source>
        <dbReference type="EMBL" id="MFD1930871.1"/>
    </source>
</evidence>
<keyword evidence="3" id="KW-1185">Reference proteome</keyword>